<evidence type="ECO:0000256" key="2">
    <source>
        <dbReference type="ARBA" id="ARBA00022694"/>
    </source>
</evidence>
<keyword evidence="6 7" id="KW-0694">RNA-binding</keyword>
<evidence type="ECO:0000256" key="4">
    <source>
        <dbReference type="ARBA" id="ARBA00022759"/>
    </source>
</evidence>
<keyword evidence="3 7" id="KW-0540">Nuclease</keyword>
<dbReference type="EC" id="3.1.26.5" evidence="7 8"/>
<dbReference type="PANTHER" id="PTHR33992:SF1">
    <property type="entry name" value="RIBONUCLEASE P PROTEIN COMPONENT"/>
    <property type="match status" value="1"/>
</dbReference>
<dbReference type="InterPro" id="IPR000100">
    <property type="entry name" value="RNase_P"/>
</dbReference>
<evidence type="ECO:0000313" key="11">
    <source>
        <dbReference type="Proteomes" id="UP000179023"/>
    </source>
</evidence>
<keyword evidence="2 7" id="KW-0819">tRNA processing</keyword>
<keyword evidence="5 7" id="KW-0378">Hydrolase</keyword>
<comment type="similarity">
    <text evidence="7">Belongs to the RnpA family.</text>
</comment>
<accession>A0A1G2KJX9</accession>
<dbReference type="HAMAP" id="MF_00227">
    <property type="entry name" value="RNase_P"/>
    <property type="match status" value="1"/>
</dbReference>
<comment type="function">
    <text evidence="1 7">RNaseP catalyzes the removal of the 5'-leader sequence from pre-tRNA to produce the mature 5'-terminus. It can also cleave other RNA substrates such as 4.5S RNA. The protein component plays an auxiliary but essential role in vivo by binding to the 5'-leader sequence and broadening the substrate specificity of the ribozyme.</text>
</comment>
<comment type="subunit">
    <text evidence="7">Consists of a catalytic RNA component (M1 or rnpB) and a protein subunit.</text>
</comment>
<keyword evidence="4 7" id="KW-0255">Endonuclease</keyword>
<dbReference type="GO" id="GO:0004526">
    <property type="term" value="F:ribonuclease P activity"/>
    <property type="evidence" value="ECO:0007669"/>
    <property type="project" value="UniProtKB-UniRule"/>
</dbReference>
<dbReference type="Gene3D" id="3.30.230.10">
    <property type="match status" value="1"/>
</dbReference>
<dbReference type="InterPro" id="IPR020568">
    <property type="entry name" value="Ribosomal_Su5_D2-typ_SF"/>
</dbReference>
<dbReference type="PROSITE" id="PS00648">
    <property type="entry name" value="RIBONUCLEASE_P"/>
    <property type="match status" value="1"/>
</dbReference>
<evidence type="ECO:0000256" key="6">
    <source>
        <dbReference type="ARBA" id="ARBA00022884"/>
    </source>
</evidence>
<evidence type="ECO:0000256" key="7">
    <source>
        <dbReference type="HAMAP-Rule" id="MF_00227"/>
    </source>
</evidence>
<name>A0A1G2KJX9_9BACT</name>
<organism evidence="10 11">
    <name type="scientific">Candidatus Sungbacteria bacterium RIFCSPHIGHO2_02_FULL_47_11</name>
    <dbReference type="NCBI Taxonomy" id="1802270"/>
    <lineage>
        <taxon>Bacteria</taxon>
        <taxon>Candidatus Sungiibacteriota</taxon>
    </lineage>
</organism>
<evidence type="ECO:0000256" key="9">
    <source>
        <dbReference type="SAM" id="MobiDB-lite"/>
    </source>
</evidence>
<comment type="caution">
    <text evidence="10">The sequence shown here is derived from an EMBL/GenBank/DDBJ whole genome shotgun (WGS) entry which is preliminary data.</text>
</comment>
<dbReference type="InterPro" id="IPR020539">
    <property type="entry name" value="RNase_P_CS"/>
</dbReference>
<dbReference type="InterPro" id="IPR014721">
    <property type="entry name" value="Ribsml_uS5_D2-typ_fold_subgr"/>
</dbReference>
<dbReference type="NCBIfam" id="TIGR00188">
    <property type="entry name" value="rnpA"/>
    <property type="match status" value="1"/>
</dbReference>
<evidence type="ECO:0000313" key="10">
    <source>
        <dbReference type="EMBL" id="OGZ98811.1"/>
    </source>
</evidence>
<dbReference type="Pfam" id="PF00825">
    <property type="entry name" value="Ribonuclease_P"/>
    <property type="match status" value="1"/>
</dbReference>
<dbReference type="GO" id="GO:0042781">
    <property type="term" value="F:3'-tRNA processing endoribonuclease activity"/>
    <property type="evidence" value="ECO:0007669"/>
    <property type="project" value="TreeGrafter"/>
</dbReference>
<comment type="catalytic activity">
    <reaction evidence="7">
        <text>Endonucleolytic cleavage of RNA, removing 5'-extranucleotides from tRNA precursor.</text>
        <dbReference type="EC" id="3.1.26.5"/>
    </reaction>
</comment>
<evidence type="ECO:0000256" key="5">
    <source>
        <dbReference type="ARBA" id="ARBA00022801"/>
    </source>
</evidence>
<feature type="region of interest" description="Disordered" evidence="9">
    <location>
        <begin position="1"/>
        <end position="31"/>
    </location>
</feature>
<dbReference type="GO" id="GO:0030677">
    <property type="term" value="C:ribonuclease P complex"/>
    <property type="evidence" value="ECO:0007669"/>
    <property type="project" value="TreeGrafter"/>
</dbReference>
<evidence type="ECO:0000256" key="8">
    <source>
        <dbReference type="NCBIfam" id="TIGR00188"/>
    </source>
</evidence>
<proteinExistence type="inferred from homology"/>
<dbReference type="PANTHER" id="PTHR33992">
    <property type="entry name" value="RIBONUCLEASE P PROTEIN COMPONENT"/>
    <property type="match status" value="1"/>
</dbReference>
<dbReference type="STRING" id="1802270.A3C07_00560"/>
<reference evidence="10 11" key="1">
    <citation type="journal article" date="2016" name="Nat. Commun.">
        <title>Thousands of microbial genomes shed light on interconnected biogeochemical processes in an aquifer system.</title>
        <authorList>
            <person name="Anantharaman K."/>
            <person name="Brown C.T."/>
            <person name="Hug L.A."/>
            <person name="Sharon I."/>
            <person name="Castelle C.J."/>
            <person name="Probst A.J."/>
            <person name="Thomas B.C."/>
            <person name="Singh A."/>
            <person name="Wilkins M.J."/>
            <person name="Karaoz U."/>
            <person name="Brodie E.L."/>
            <person name="Williams K.H."/>
            <person name="Hubbard S.S."/>
            <person name="Banfield J.F."/>
        </authorList>
    </citation>
    <scope>NUCLEOTIDE SEQUENCE [LARGE SCALE GENOMIC DNA]</scope>
</reference>
<gene>
    <name evidence="7" type="primary">rnpA</name>
    <name evidence="10" type="ORF">A3C07_00560</name>
</gene>
<protein>
    <recommendedName>
        <fullName evidence="7 8">Ribonuclease P protein component</fullName>
        <shortName evidence="7">RNase P protein</shortName>
        <shortName evidence="7">RNaseP protein</shortName>
        <ecNumber evidence="7 8">3.1.26.5</ecNumber>
    </recommendedName>
    <alternativeName>
        <fullName evidence="7">Protein C5</fullName>
    </alternativeName>
</protein>
<evidence type="ECO:0000256" key="1">
    <source>
        <dbReference type="ARBA" id="ARBA00002663"/>
    </source>
</evidence>
<dbReference type="SUPFAM" id="SSF54211">
    <property type="entry name" value="Ribosomal protein S5 domain 2-like"/>
    <property type="match status" value="1"/>
</dbReference>
<sequence>MNMKSIHHVRDAEQYIPKGRTGTSERGNNKDDAAAKISNGVHRLNEQNDIRAVLRRGRKIESLLFRATFRKNPFARLRFTSVASRAIDKRAVVRNRLRRRAREWVCTRSGRLNEPFDIVIVFKKNATVARRKSFYEELGRVFKKIREGAD</sequence>
<dbReference type="Proteomes" id="UP000179023">
    <property type="component" value="Unassembled WGS sequence"/>
</dbReference>
<dbReference type="AlphaFoldDB" id="A0A1G2KJX9"/>
<dbReference type="GO" id="GO:0000049">
    <property type="term" value="F:tRNA binding"/>
    <property type="evidence" value="ECO:0007669"/>
    <property type="project" value="UniProtKB-UniRule"/>
</dbReference>
<evidence type="ECO:0000256" key="3">
    <source>
        <dbReference type="ARBA" id="ARBA00022722"/>
    </source>
</evidence>
<dbReference type="EMBL" id="MHQI01000055">
    <property type="protein sequence ID" value="OGZ98811.1"/>
    <property type="molecule type" value="Genomic_DNA"/>
</dbReference>
<dbReference type="GO" id="GO:0001682">
    <property type="term" value="P:tRNA 5'-leader removal"/>
    <property type="evidence" value="ECO:0007669"/>
    <property type="project" value="UniProtKB-UniRule"/>
</dbReference>